<dbReference type="AlphaFoldDB" id="A0A0L7KR89"/>
<accession>A0A0L7KR89</accession>
<comment type="caution">
    <text evidence="1">The sequence shown here is derived from an EMBL/GenBank/DDBJ whole genome shotgun (WGS) entry which is preliminary data.</text>
</comment>
<feature type="non-terminal residue" evidence="1">
    <location>
        <position position="61"/>
    </location>
</feature>
<keyword evidence="2" id="KW-1185">Reference proteome</keyword>
<dbReference type="Proteomes" id="UP000037510">
    <property type="component" value="Unassembled WGS sequence"/>
</dbReference>
<evidence type="ECO:0000313" key="1">
    <source>
        <dbReference type="EMBL" id="KOB65793.1"/>
    </source>
</evidence>
<sequence length="61" mass="7080">MNFEVFKEWFEKLLGHAARNNTEPPFSTAKTMTLLQTACAEVTTEDWIKVVEKTVDCWTNK</sequence>
<evidence type="ECO:0000313" key="2">
    <source>
        <dbReference type="Proteomes" id="UP000037510"/>
    </source>
</evidence>
<feature type="non-terminal residue" evidence="1">
    <location>
        <position position="1"/>
    </location>
</feature>
<organism evidence="1 2">
    <name type="scientific">Operophtera brumata</name>
    <name type="common">Winter moth</name>
    <name type="synonym">Phalaena brumata</name>
    <dbReference type="NCBI Taxonomy" id="104452"/>
    <lineage>
        <taxon>Eukaryota</taxon>
        <taxon>Metazoa</taxon>
        <taxon>Ecdysozoa</taxon>
        <taxon>Arthropoda</taxon>
        <taxon>Hexapoda</taxon>
        <taxon>Insecta</taxon>
        <taxon>Pterygota</taxon>
        <taxon>Neoptera</taxon>
        <taxon>Endopterygota</taxon>
        <taxon>Lepidoptera</taxon>
        <taxon>Glossata</taxon>
        <taxon>Ditrysia</taxon>
        <taxon>Geometroidea</taxon>
        <taxon>Geometridae</taxon>
        <taxon>Larentiinae</taxon>
        <taxon>Operophtera</taxon>
    </lineage>
</organism>
<dbReference type="EMBL" id="JTDY01006677">
    <property type="protein sequence ID" value="KOB65793.1"/>
    <property type="molecule type" value="Genomic_DNA"/>
</dbReference>
<reference evidence="1 2" key="1">
    <citation type="journal article" date="2015" name="Genome Biol. Evol.">
        <title>The genome of winter moth (Operophtera brumata) provides a genomic perspective on sexual dimorphism and phenology.</title>
        <authorList>
            <person name="Derks M.F."/>
            <person name="Smit S."/>
            <person name="Salis L."/>
            <person name="Schijlen E."/>
            <person name="Bossers A."/>
            <person name="Mateman C."/>
            <person name="Pijl A.S."/>
            <person name="de Ridder D."/>
            <person name="Groenen M.A."/>
            <person name="Visser M.E."/>
            <person name="Megens H.J."/>
        </authorList>
    </citation>
    <scope>NUCLEOTIDE SEQUENCE [LARGE SCALE GENOMIC DNA]</scope>
    <source>
        <strain evidence="1">WM2013NL</strain>
        <tissue evidence="1">Head and thorax</tissue>
    </source>
</reference>
<protein>
    <submittedName>
        <fullName evidence="1">Uncharacterized protein</fullName>
    </submittedName>
</protein>
<proteinExistence type="predicted"/>
<gene>
    <name evidence="1" type="ORF">OBRU01_10273</name>
</gene>
<name>A0A0L7KR89_OPEBR</name>